<dbReference type="Gene3D" id="3.30.360.10">
    <property type="entry name" value="Dihydrodipicolinate Reductase, domain 2"/>
    <property type="match status" value="1"/>
</dbReference>
<dbReference type="NCBIfam" id="NF006959">
    <property type="entry name" value="PRK09436.1"/>
    <property type="match status" value="1"/>
</dbReference>
<evidence type="ECO:0000256" key="24">
    <source>
        <dbReference type="ARBA" id="ARBA00044938"/>
    </source>
</evidence>
<keyword evidence="22" id="KW-0486">Methionine biosynthesis</keyword>
<dbReference type="GO" id="GO:0009088">
    <property type="term" value="P:threonine biosynthetic process"/>
    <property type="evidence" value="ECO:0007669"/>
    <property type="project" value="UniProtKB-KW"/>
</dbReference>
<keyword evidence="23" id="KW-0511">Multifunctional enzyme</keyword>
<comment type="similarity">
    <text evidence="8">In the N-terminal section; belongs to the aspartokinase family.</text>
</comment>
<comment type="caution">
    <text evidence="32">The sequence shown here is derived from an EMBL/GenBank/DDBJ whole genome shotgun (WGS) entry which is preliminary data.</text>
</comment>
<dbReference type="Pfam" id="PF03447">
    <property type="entry name" value="NAD_binding_3"/>
    <property type="match status" value="1"/>
</dbReference>
<dbReference type="InterPro" id="IPR045865">
    <property type="entry name" value="ACT-like_dom_sf"/>
</dbReference>
<comment type="cofactor">
    <cofactor evidence="1">
        <name>a metal cation</name>
        <dbReference type="ChEBI" id="CHEBI:25213"/>
    </cofactor>
</comment>
<gene>
    <name evidence="32" type="primary">thrA</name>
    <name evidence="32" type="ORF">GCM10011416_11750</name>
</gene>
<dbReference type="CDD" id="cd04921">
    <property type="entry name" value="ACT_AKi-HSDH-ThrA-like_1"/>
    <property type="match status" value="1"/>
</dbReference>
<dbReference type="EMBL" id="BMJW01000001">
    <property type="protein sequence ID" value="GGG95757.1"/>
    <property type="molecule type" value="Genomic_DNA"/>
</dbReference>
<dbReference type="FunFam" id="3.30.360.10:FF:000006">
    <property type="entry name" value="Bifunctional aspartokinase/homoserine dehydrogenase"/>
    <property type="match status" value="1"/>
</dbReference>
<keyword evidence="17" id="KW-0521">NADP</keyword>
<evidence type="ECO:0000256" key="15">
    <source>
        <dbReference type="ARBA" id="ARBA00022777"/>
    </source>
</evidence>
<evidence type="ECO:0000256" key="19">
    <source>
        <dbReference type="ARBA" id="ARBA00023027"/>
    </source>
</evidence>
<dbReference type="AlphaFoldDB" id="A0A917HWZ9"/>
<evidence type="ECO:0000256" key="20">
    <source>
        <dbReference type="ARBA" id="ARBA00023053"/>
    </source>
</evidence>
<keyword evidence="21" id="KW-0457">Lysine biosynthesis</keyword>
<feature type="domain" description="Aspartate/homoserine dehydrogenase NAD-binding" evidence="30">
    <location>
        <begin position="460"/>
        <end position="595"/>
    </location>
</feature>
<evidence type="ECO:0000256" key="3">
    <source>
        <dbReference type="ARBA" id="ARBA00004986"/>
    </source>
</evidence>
<dbReference type="SUPFAM" id="SSF51735">
    <property type="entry name" value="NAD(P)-binding Rossmann-fold domains"/>
    <property type="match status" value="1"/>
</dbReference>
<dbReference type="GO" id="GO:0004072">
    <property type="term" value="F:aspartate kinase activity"/>
    <property type="evidence" value="ECO:0007669"/>
    <property type="project" value="UniProtKB-EC"/>
</dbReference>
<evidence type="ECO:0000259" key="29">
    <source>
        <dbReference type="Pfam" id="PF00742"/>
    </source>
</evidence>
<dbReference type="GO" id="GO:0046872">
    <property type="term" value="F:metal ion binding"/>
    <property type="evidence" value="ECO:0007669"/>
    <property type="project" value="UniProtKB-KW"/>
</dbReference>
<dbReference type="GO" id="GO:0009090">
    <property type="term" value="P:homoserine biosynthetic process"/>
    <property type="evidence" value="ECO:0007669"/>
    <property type="project" value="UniProtKB-ARBA"/>
</dbReference>
<evidence type="ECO:0000256" key="17">
    <source>
        <dbReference type="ARBA" id="ARBA00022857"/>
    </source>
</evidence>
<dbReference type="GO" id="GO:0004412">
    <property type="term" value="F:homoserine dehydrogenase activity"/>
    <property type="evidence" value="ECO:0007669"/>
    <property type="project" value="UniProtKB-EC"/>
</dbReference>
<evidence type="ECO:0000256" key="26">
    <source>
        <dbReference type="ARBA" id="ARBA00048841"/>
    </source>
</evidence>
<dbReference type="NCBIfam" id="TIGR00657">
    <property type="entry name" value="asp_kinases"/>
    <property type="match status" value="1"/>
</dbReference>
<feature type="domain" description="Aspartate/glutamate/uridylate kinase" evidence="28">
    <location>
        <begin position="5"/>
        <end position="278"/>
    </location>
</feature>
<dbReference type="GO" id="GO:0005524">
    <property type="term" value="F:ATP binding"/>
    <property type="evidence" value="ECO:0007669"/>
    <property type="project" value="UniProtKB-KW"/>
</dbReference>
<dbReference type="PANTHER" id="PTHR43070">
    <property type="match status" value="1"/>
</dbReference>
<dbReference type="SUPFAM" id="SSF55347">
    <property type="entry name" value="Glyceraldehyde-3-phosphate dehydrogenase-like, C-terminal domain"/>
    <property type="match status" value="1"/>
</dbReference>
<dbReference type="SUPFAM" id="SSF55021">
    <property type="entry name" value="ACT-like"/>
    <property type="match status" value="2"/>
</dbReference>
<dbReference type="PROSITE" id="PS01042">
    <property type="entry name" value="HOMOSER_DHGENASE"/>
    <property type="match status" value="1"/>
</dbReference>
<protein>
    <submittedName>
        <fullName evidence="32">Bifunctional aspartate kinase/homoserine dehydrogenase I</fullName>
    </submittedName>
</protein>
<keyword evidence="33" id="KW-1185">Reference proteome</keyword>
<comment type="catalytic activity">
    <reaction evidence="27">
        <text>L-homoserine + NAD(+) = L-aspartate 4-semialdehyde + NADH + H(+)</text>
        <dbReference type="Rhea" id="RHEA:15757"/>
        <dbReference type="ChEBI" id="CHEBI:15378"/>
        <dbReference type="ChEBI" id="CHEBI:57476"/>
        <dbReference type="ChEBI" id="CHEBI:57540"/>
        <dbReference type="ChEBI" id="CHEBI:57945"/>
        <dbReference type="ChEBI" id="CHEBI:537519"/>
        <dbReference type="EC" id="1.1.1.3"/>
    </reaction>
    <physiologicalReaction direction="right-to-left" evidence="27">
        <dbReference type="Rhea" id="RHEA:15759"/>
    </physiologicalReaction>
</comment>
<keyword evidence="11" id="KW-0808">Transferase</keyword>
<evidence type="ECO:0000256" key="10">
    <source>
        <dbReference type="ARBA" id="ARBA00022605"/>
    </source>
</evidence>
<dbReference type="InterPro" id="IPR001342">
    <property type="entry name" value="HDH_cat"/>
</dbReference>
<dbReference type="InterPro" id="IPR054352">
    <property type="entry name" value="ACT_Aspartokinase"/>
</dbReference>
<evidence type="ECO:0000259" key="31">
    <source>
        <dbReference type="Pfam" id="PF22468"/>
    </source>
</evidence>
<evidence type="ECO:0000259" key="30">
    <source>
        <dbReference type="Pfam" id="PF03447"/>
    </source>
</evidence>
<evidence type="ECO:0000256" key="23">
    <source>
        <dbReference type="ARBA" id="ARBA00023268"/>
    </source>
</evidence>
<keyword evidence="18" id="KW-0560">Oxidoreductase</keyword>
<keyword evidence="14" id="KW-0547">Nucleotide-binding</keyword>
<dbReference type="PANTHER" id="PTHR43070:SF5">
    <property type="entry name" value="HOMOSERINE DEHYDROGENASE"/>
    <property type="match status" value="1"/>
</dbReference>
<dbReference type="InterPro" id="IPR011147">
    <property type="entry name" value="Bifunc_Aspkin/hSer_DH"/>
</dbReference>
<comment type="pathway">
    <text evidence="3">Amino-acid biosynthesis; L-methionine biosynthesis via de novo pathway; L-homoserine from L-aspartate: step 1/3.</text>
</comment>
<comment type="subunit">
    <text evidence="9">Homotetramer.</text>
</comment>
<dbReference type="InterPro" id="IPR036291">
    <property type="entry name" value="NAD(P)-bd_dom_sf"/>
</dbReference>
<comment type="catalytic activity">
    <reaction evidence="25">
        <text>L-aspartate + ATP = 4-phospho-L-aspartate + ADP</text>
        <dbReference type="Rhea" id="RHEA:23776"/>
        <dbReference type="ChEBI" id="CHEBI:29991"/>
        <dbReference type="ChEBI" id="CHEBI:30616"/>
        <dbReference type="ChEBI" id="CHEBI:57535"/>
        <dbReference type="ChEBI" id="CHEBI:456216"/>
        <dbReference type="EC" id="2.7.2.4"/>
    </reaction>
    <physiologicalReaction direction="left-to-right" evidence="25">
        <dbReference type="Rhea" id="RHEA:23777"/>
    </physiologicalReaction>
</comment>
<comment type="pathway">
    <text evidence="5">Amino-acid biosynthesis; L-methionine biosynthesis via de novo pathway; L-homoserine from L-aspartate: step 3/3.</text>
</comment>
<evidence type="ECO:0000256" key="13">
    <source>
        <dbReference type="ARBA" id="ARBA00022723"/>
    </source>
</evidence>
<keyword evidence="15 32" id="KW-0418">Kinase</keyword>
<evidence type="ECO:0000256" key="21">
    <source>
        <dbReference type="ARBA" id="ARBA00023154"/>
    </source>
</evidence>
<dbReference type="Pfam" id="PF22468">
    <property type="entry name" value="ACT_9"/>
    <property type="match status" value="1"/>
</dbReference>
<evidence type="ECO:0000256" key="5">
    <source>
        <dbReference type="ARBA" id="ARBA00005062"/>
    </source>
</evidence>
<comment type="pathway">
    <text evidence="6">Amino-acid biosynthesis; L-threonine biosynthesis; L-threonine from L-aspartate: step 1/5.</text>
</comment>
<dbReference type="InterPro" id="IPR005106">
    <property type="entry name" value="Asp/hSer_DH_NAD-bd"/>
</dbReference>
<keyword evidence="16" id="KW-0067">ATP-binding</keyword>
<proteinExistence type="inferred from homology"/>
<comment type="function">
    <text evidence="24">Bifunctional aspartate kinase and homoserine dehydrogenase that catalyzes the first and the third steps toward the synthesis of lysine, methionine and threonine from aspartate.</text>
</comment>
<evidence type="ECO:0000256" key="25">
    <source>
        <dbReference type="ARBA" id="ARBA00048561"/>
    </source>
</evidence>
<dbReference type="InterPro" id="IPR001048">
    <property type="entry name" value="Asp/Glu/Uridylate_kinase"/>
</dbReference>
<keyword evidence="19" id="KW-0520">NAD</keyword>
<dbReference type="InterPro" id="IPR019811">
    <property type="entry name" value="HDH_CS"/>
</dbReference>
<dbReference type="GO" id="GO:0009089">
    <property type="term" value="P:lysine biosynthetic process via diaminopimelate"/>
    <property type="evidence" value="ECO:0007669"/>
    <property type="project" value="UniProtKB-ARBA"/>
</dbReference>
<evidence type="ECO:0000256" key="22">
    <source>
        <dbReference type="ARBA" id="ARBA00023167"/>
    </source>
</evidence>
<comment type="pathway">
    <text evidence="2">Amino-acid biosynthesis; L-lysine biosynthesis via DAP pathway; (S)-tetrahydrodipicolinate from L-aspartate: step 1/4.</text>
</comment>
<reference evidence="32" key="1">
    <citation type="journal article" date="2014" name="Int. J. Syst. Evol. Microbiol.">
        <title>Complete genome sequence of Corynebacterium casei LMG S-19264T (=DSM 44701T), isolated from a smear-ripened cheese.</title>
        <authorList>
            <consortium name="US DOE Joint Genome Institute (JGI-PGF)"/>
            <person name="Walter F."/>
            <person name="Albersmeier A."/>
            <person name="Kalinowski J."/>
            <person name="Ruckert C."/>
        </authorList>
    </citation>
    <scope>NUCLEOTIDE SEQUENCE</scope>
    <source>
        <strain evidence="32">CGMCC 1.15763</strain>
    </source>
</reference>
<evidence type="ECO:0000256" key="18">
    <source>
        <dbReference type="ARBA" id="ARBA00023002"/>
    </source>
</evidence>
<dbReference type="GO" id="GO:0050661">
    <property type="term" value="F:NADP binding"/>
    <property type="evidence" value="ECO:0007669"/>
    <property type="project" value="InterPro"/>
</dbReference>
<feature type="domain" description="Aspartokinase ACT" evidence="31">
    <location>
        <begin position="310"/>
        <end position="370"/>
    </location>
</feature>
<dbReference type="CDD" id="cd04243">
    <property type="entry name" value="AAK_AK-HSDH-like"/>
    <property type="match status" value="1"/>
</dbReference>
<evidence type="ECO:0000256" key="16">
    <source>
        <dbReference type="ARBA" id="ARBA00022840"/>
    </source>
</evidence>
<accession>A0A917HWZ9</accession>
<evidence type="ECO:0000256" key="8">
    <source>
        <dbReference type="ARBA" id="ARBA00010046"/>
    </source>
</evidence>
<dbReference type="Gene3D" id="3.40.1160.10">
    <property type="entry name" value="Acetylglutamate kinase-like"/>
    <property type="match status" value="1"/>
</dbReference>
<comment type="pathway">
    <text evidence="4">Amino-acid biosynthesis; L-threonine biosynthesis; L-threonine from L-aspartate: step 3/5.</text>
</comment>
<dbReference type="SUPFAM" id="SSF53633">
    <property type="entry name" value="Carbamate kinase-like"/>
    <property type="match status" value="1"/>
</dbReference>
<organism evidence="32 33">
    <name type="scientific">Polaribacter pacificus</name>
    <dbReference type="NCBI Taxonomy" id="1775173"/>
    <lineage>
        <taxon>Bacteria</taxon>
        <taxon>Pseudomonadati</taxon>
        <taxon>Bacteroidota</taxon>
        <taxon>Flavobacteriia</taxon>
        <taxon>Flavobacteriales</taxon>
        <taxon>Flavobacteriaceae</taxon>
    </lineage>
</organism>
<evidence type="ECO:0000256" key="4">
    <source>
        <dbReference type="ARBA" id="ARBA00005056"/>
    </source>
</evidence>
<dbReference type="PIRSF" id="PIRSF000727">
    <property type="entry name" value="ThrA"/>
    <property type="match status" value="1"/>
</dbReference>
<keyword evidence="13" id="KW-0479">Metal-binding</keyword>
<keyword evidence="20" id="KW-0915">Sodium</keyword>
<evidence type="ECO:0000256" key="27">
    <source>
        <dbReference type="ARBA" id="ARBA00049031"/>
    </source>
</evidence>
<name>A0A917HWZ9_9FLAO</name>
<dbReference type="Pfam" id="PF00742">
    <property type="entry name" value="Homoserine_dh"/>
    <property type="match status" value="1"/>
</dbReference>
<dbReference type="InterPro" id="IPR001341">
    <property type="entry name" value="Asp_kinase"/>
</dbReference>
<comment type="similarity">
    <text evidence="7">In the C-terminal section; belongs to the homoserine dehydrogenase family.</text>
</comment>
<feature type="domain" description="Homoserine dehydrogenase catalytic" evidence="29">
    <location>
        <begin position="603"/>
        <end position="804"/>
    </location>
</feature>
<evidence type="ECO:0000256" key="1">
    <source>
        <dbReference type="ARBA" id="ARBA00001920"/>
    </source>
</evidence>
<dbReference type="GO" id="GO:0009086">
    <property type="term" value="P:methionine biosynthetic process"/>
    <property type="evidence" value="ECO:0007669"/>
    <property type="project" value="UniProtKB-KW"/>
</dbReference>
<dbReference type="Gene3D" id="3.30.2130.10">
    <property type="entry name" value="VC0802-like"/>
    <property type="match status" value="1"/>
</dbReference>
<evidence type="ECO:0000313" key="32">
    <source>
        <dbReference type="EMBL" id="GGG95757.1"/>
    </source>
</evidence>
<comment type="catalytic activity">
    <reaction evidence="26">
        <text>L-homoserine + NADP(+) = L-aspartate 4-semialdehyde + NADPH + H(+)</text>
        <dbReference type="Rhea" id="RHEA:15761"/>
        <dbReference type="ChEBI" id="CHEBI:15378"/>
        <dbReference type="ChEBI" id="CHEBI:57476"/>
        <dbReference type="ChEBI" id="CHEBI:57783"/>
        <dbReference type="ChEBI" id="CHEBI:58349"/>
        <dbReference type="ChEBI" id="CHEBI:537519"/>
        <dbReference type="EC" id="1.1.1.3"/>
    </reaction>
    <physiologicalReaction direction="right-to-left" evidence="26">
        <dbReference type="Rhea" id="RHEA:15763"/>
    </physiologicalReaction>
</comment>
<reference evidence="32" key="2">
    <citation type="submission" date="2020-09" db="EMBL/GenBank/DDBJ databases">
        <authorList>
            <person name="Sun Q."/>
            <person name="Zhou Y."/>
        </authorList>
    </citation>
    <scope>NUCLEOTIDE SEQUENCE</scope>
    <source>
        <strain evidence="32">CGMCC 1.15763</strain>
    </source>
</reference>
<evidence type="ECO:0000256" key="11">
    <source>
        <dbReference type="ARBA" id="ARBA00022679"/>
    </source>
</evidence>
<dbReference type="Gene3D" id="3.40.50.720">
    <property type="entry name" value="NAD(P)-binding Rossmann-like Domain"/>
    <property type="match status" value="1"/>
</dbReference>
<evidence type="ECO:0000256" key="9">
    <source>
        <dbReference type="ARBA" id="ARBA00011881"/>
    </source>
</evidence>
<evidence type="ECO:0000256" key="14">
    <source>
        <dbReference type="ARBA" id="ARBA00022741"/>
    </source>
</evidence>
<evidence type="ECO:0000313" key="33">
    <source>
        <dbReference type="Proteomes" id="UP000633278"/>
    </source>
</evidence>
<dbReference type="InterPro" id="IPR036393">
    <property type="entry name" value="AceGlu_kinase-like_sf"/>
</dbReference>
<keyword evidence="10" id="KW-0028">Amino-acid biosynthesis</keyword>
<evidence type="ECO:0000256" key="6">
    <source>
        <dbReference type="ARBA" id="ARBA00005139"/>
    </source>
</evidence>
<dbReference type="Pfam" id="PF00696">
    <property type="entry name" value="AA_kinase"/>
    <property type="match status" value="1"/>
</dbReference>
<keyword evidence="12" id="KW-0791">Threonine biosynthesis</keyword>
<evidence type="ECO:0000256" key="2">
    <source>
        <dbReference type="ARBA" id="ARBA00004766"/>
    </source>
</evidence>
<sequence>MTHKKMKVIKFGGISLSNGIGIDNAIAIIKKKIKKGEQIVVVASARGNTTDQLEQLLEKAARGSAYKTALENFKEEQQQPTQNADLSVEFLRLENLLEAVFLLKDCSQKIKDEVLAQGELLAVKMLTSLLESSGITAQAIDARQLLVTDENFGNASPIEALSKEKVLACFNKIDKNVVPVVTGFIAANIKNETTTLGRNGSNYTASLLANYLAAEELQNYTHVNGIYTANPDLVKDAKKIAQLSFAEANEMANFGATILHAKTITPLLEKNINLRILNSFNLEDQGTLITSESNQKGIKSIAVLNQVALINFEGRGLLGKVGVDARIFKALSDQQISVSIISQGSSERGIGLVVDAEKATEAVLALEAAFEMDFYTKDVHRISVIDDVAVVSIIGQDLNNFHHPFNALIKNQIVPLLFNNTITGKNVSLVIKKADLHKAVNVIHGQVFGVAKKVNIAVFGKGLVGGTLINQILENAKAVLDRRKIELKIFAIANSKQVLVNQDGVSKDWAHQLENQETTKLGVETIIQFAKTHHLENLIAVDNTASADFVSNYLPLVSAGFDLVSSNKIANTNSFSFYKTLREALKEHKKEYLYETNVGAGLPLIDTIKLLHESGENITRIRGVFSGSLSYLFNKFSSADIPFSTVLQEAIDLGYTEPDPREDLCGNDVARKLLILARELDLENEFEDIHIENLIPPAFRETSSAKFLSSLADLNAVFTAKKQAQKEDHVLRYIGDLSGDLFQNKGHLDVKLTSVPVSSPLGSLKGSDAIFEIYTESYGEQPIVIQGAGAGAKVTARGVFGDILRLAKNNN</sequence>
<evidence type="ECO:0000256" key="7">
    <source>
        <dbReference type="ARBA" id="ARBA00007952"/>
    </source>
</evidence>
<evidence type="ECO:0000256" key="12">
    <source>
        <dbReference type="ARBA" id="ARBA00022697"/>
    </source>
</evidence>
<evidence type="ECO:0000259" key="28">
    <source>
        <dbReference type="Pfam" id="PF00696"/>
    </source>
</evidence>
<dbReference type="InterPro" id="IPR049638">
    <property type="entry name" value="AK-HD"/>
</dbReference>
<dbReference type="Proteomes" id="UP000633278">
    <property type="component" value="Unassembled WGS sequence"/>
</dbReference>